<dbReference type="GeneID" id="69011515"/>
<comment type="caution">
    <text evidence="1">The sequence shown here is derived from an EMBL/GenBank/DDBJ whole genome shotgun (WGS) entry which is preliminary data.</text>
</comment>
<dbReference type="Proteomes" id="UP000613401">
    <property type="component" value="Unassembled WGS sequence"/>
</dbReference>
<keyword evidence="2" id="KW-1185">Reference proteome</keyword>
<sequence length="258" mass="28730">MAASTTTAASAPLPHLPYELVLHIAQYVIGDVYAAITGNDCTHGGVRWKLGVRQSWTGSSSDNIIYPESEADLPRRRGTPFGPLRMISQVDVTLRREVLKHFAPFPGAASRSFGSFEDLGLTWIATGDTFLFGRDLTFWWSVLGALVDMPAFETQIFETIQEVHLDSLKSIKVLKGAIGDEDVKRFLQLFPNLRRVLIGIPKRRDLISAEYIDDDLSPLTRDSFADPTKIPPFFDIIWTAGVKTNTFYSSDATIFDTV</sequence>
<gene>
    <name evidence="1" type="ORF">GCG54_00004360</name>
</gene>
<reference evidence="1" key="2">
    <citation type="submission" date="2020-03" db="EMBL/GenBank/DDBJ databases">
        <authorList>
            <person name="Fu F.-F."/>
            <person name="Chen J."/>
        </authorList>
    </citation>
    <scope>NUCLEOTIDE SEQUENCE</scope>
    <source>
        <strain evidence="1">Lc1</strain>
    </source>
</reference>
<dbReference type="AlphaFoldDB" id="A0A8H4CLC6"/>
<dbReference type="RefSeq" id="XP_045265194.1">
    <property type="nucleotide sequence ID" value="XM_045404410.1"/>
</dbReference>
<protein>
    <submittedName>
        <fullName evidence="1">Uncharacterized protein</fullName>
    </submittedName>
</protein>
<organism evidence="1 2">
    <name type="scientific">Colletotrichum gloeosporioides</name>
    <name type="common">Anthracnose fungus</name>
    <name type="synonym">Glomerella cingulata</name>
    <dbReference type="NCBI Taxonomy" id="474922"/>
    <lineage>
        <taxon>Eukaryota</taxon>
        <taxon>Fungi</taxon>
        <taxon>Dikarya</taxon>
        <taxon>Ascomycota</taxon>
        <taxon>Pezizomycotina</taxon>
        <taxon>Sordariomycetes</taxon>
        <taxon>Hypocreomycetidae</taxon>
        <taxon>Glomerellales</taxon>
        <taxon>Glomerellaceae</taxon>
        <taxon>Colletotrichum</taxon>
        <taxon>Colletotrichum gloeosporioides species complex</taxon>
    </lineage>
</organism>
<name>A0A8H4CLC6_COLGL</name>
<evidence type="ECO:0000313" key="1">
    <source>
        <dbReference type="EMBL" id="KAF3806035.1"/>
    </source>
</evidence>
<proteinExistence type="predicted"/>
<dbReference type="EMBL" id="WVTB01000037">
    <property type="protein sequence ID" value="KAF3806035.1"/>
    <property type="molecule type" value="Genomic_DNA"/>
</dbReference>
<accession>A0A8H4CLC6</accession>
<evidence type="ECO:0000313" key="2">
    <source>
        <dbReference type="Proteomes" id="UP000613401"/>
    </source>
</evidence>
<reference evidence="1" key="1">
    <citation type="journal article" date="2020" name="Phytopathology">
        <title>Genome sequence and comparative analysis of Colletotrichum gloeosporioides isolated from Liriodendron leaves.</title>
        <authorList>
            <person name="Fu F.F."/>
            <person name="Hao Z."/>
            <person name="Wang P."/>
            <person name="Lu Y."/>
            <person name="Xue L.J."/>
            <person name="Wei G."/>
            <person name="Tian Y."/>
            <person name="Baishi H."/>
            <person name="Xu H."/>
            <person name="Shi J."/>
            <person name="Cheng T."/>
            <person name="Wang G."/>
            <person name="Yi Y."/>
            <person name="Chen J."/>
        </authorList>
    </citation>
    <scope>NUCLEOTIDE SEQUENCE</scope>
    <source>
        <strain evidence="1">Lc1</strain>
    </source>
</reference>